<dbReference type="PROSITE" id="PS52035">
    <property type="entry name" value="PEPTIDASE_M14"/>
    <property type="match status" value="1"/>
</dbReference>
<feature type="compositionally biased region" description="Pro residues" evidence="12">
    <location>
        <begin position="69"/>
        <end position="84"/>
    </location>
</feature>
<dbReference type="GO" id="GO:0004181">
    <property type="term" value="F:metallocarboxypeptidase activity"/>
    <property type="evidence" value="ECO:0007669"/>
    <property type="project" value="InterPro"/>
</dbReference>
<dbReference type="Proteomes" id="UP001318040">
    <property type="component" value="Chromosome 7"/>
</dbReference>
<keyword evidence="8" id="KW-0862">Zinc</keyword>
<evidence type="ECO:0000256" key="6">
    <source>
        <dbReference type="ARBA" id="ARBA00022723"/>
    </source>
</evidence>
<evidence type="ECO:0000256" key="5">
    <source>
        <dbReference type="ARBA" id="ARBA00022670"/>
    </source>
</evidence>
<evidence type="ECO:0000256" key="10">
    <source>
        <dbReference type="ARBA" id="ARBA00029302"/>
    </source>
</evidence>
<dbReference type="CDD" id="cd06907">
    <property type="entry name" value="M14_AGBL2-3_like"/>
    <property type="match status" value="1"/>
</dbReference>
<comment type="subcellular location">
    <subcellularLocation>
        <location evidence="2">Cytoplasm</location>
        <location evidence="2">Cytosol</location>
    </subcellularLocation>
</comment>
<dbReference type="GO" id="GO:0006508">
    <property type="term" value="P:proteolysis"/>
    <property type="evidence" value="ECO:0007669"/>
    <property type="project" value="UniProtKB-KW"/>
</dbReference>
<dbReference type="Gene3D" id="3.40.630.10">
    <property type="entry name" value="Zn peptidases"/>
    <property type="match status" value="1"/>
</dbReference>
<feature type="compositionally biased region" description="Low complexity" evidence="12">
    <location>
        <begin position="688"/>
        <end position="708"/>
    </location>
</feature>
<evidence type="ECO:0000256" key="1">
    <source>
        <dbReference type="ARBA" id="ARBA00001947"/>
    </source>
</evidence>
<keyword evidence="9" id="KW-0482">Metalloprotease</keyword>
<dbReference type="AlphaFoldDB" id="A0AAJ7STB4"/>
<dbReference type="InterPro" id="IPR050821">
    <property type="entry name" value="Cytosolic_carboxypeptidase"/>
</dbReference>
<keyword evidence="4" id="KW-0121">Carboxypeptidase</keyword>
<evidence type="ECO:0000256" key="8">
    <source>
        <dbReference type="ARBA" id="ARBA00022833"/>
    </source>
</evidence>
<feature type="region of interest" description="Disordered" evidence="12">
    <location>
        <begin position="678"/>
        <end position="713"/>
    </location>
</feature>
<keyword evidence="5" id="KW-0645">Protease</keyword>
<evidence type="ECO:0000256" key="7">
    <source>
        <dbReference type="ARBA" id="ARBA00022801"/>
    </source>
</evidence>
<dbReference type="InterPro" id="IPR040626">
    <property type="entry name" value="Pepdidase_M14_N"/>
</dbReference>
<organism evidence="14 15">
    <name type="scientific">Petromyzon marinus</name>
    <name type="common">Sea lamprey</name>
    <dbReference type="NCBI Taxonomy" id="7757"/>
    <lineage>
        <taxon>Eukaryota</taxon>
        <taxon>Metazoa</taxon>
        <taxon>Chordata</taxon>
        <taxon>Craniata</taxon>
        <taxon>Vertebrata</taxon>
        <taxon>Cyclostomata</taxon>
        <taxon>Hyperoartia</taxon>
        <taxon>Petromyzontiformes</taxon>
        <taxon>Petromyzontidae</taxon>
        <taxon>Petromyzon</taxon>
    </lineage>
</organism>
<dbReference type="InterPro" id="IPR000834">
    <property type="entry name" value="Peptidase_M14"/>
</dbReference>
<dbReference type="Gene3D" id="2.60.40.3120">
    <property type="match status" value="1"/>
</dbReference>
<evidence type="ECO:0000256" key="11">
    <source>
        <dbReference type="PROSITE-ProRule" id="PRU01379"/>
    </source>
</evidence>
<name>A0AAJ7STB4_PETMA</name>
<evidence type="ECO:0000256" key="2">
    <source>
        <dbReference type="ARBA" id="ARBA00004514"/>
    </source>
</evidence>
<comment type="catalytic activity">
    <reaction evidence="10">
        <text>(L-glutamyl)(n+1)-gamma-L-glutamyl-L-glutamyl-[protein] + H2O = (L-glutamyl)(n)-gamma-L-glutamyl-L-glutamyl-[protein] + L-glutamate</text>
        <dbReference type="Rhea" id="RHEA:60004"/>
        <dbReference type="Rhea" id="RHEA-COMP:15519"/>
        <dbReference type="Rhea" id="RHEA-COMP:15675"/>
        <dbReference type="ChEBI" id="CHEBI:15377"/>
        <dbReference type="ChEBI" id="CHEBI:29985"/>
        <dbReference type="ChEBI" id="CHEBI:143623"/>
    </reaction>
    <physiologicalReaction direction="left-to-right" evidence="10">
        <dbReference type="Rhea" id="RHEA:60005"/>
    </physiologicalReaction>
</comment>
<feature type="region of interest" description="Disordered" evidence="12">
    <location>
        <begin position="24"/>
        <end position="86"/>
    </location>
</feature>
<feature type="region of interest" description="Disordered" evidence="12">
    <location>
        <begin position="982"/>
        <end position="1103"/>
    </location>
</feature>
<dbReference type="PANTHER" id="PTHR12756">
    <property type="entry name" value="CYTOSOLIC CARBOXYPEPTIDASE"/>
    <property type="match status" value="1"/>
</dbReference>
<protein>
    <submittedName>
        <fullName evidence="15">Cytosolic carboxypeptidase 2-like</fullName>
    </submittedName>
</protein>
<dbReference type="Pfam" id="PF18027">
    <property type="entry name" value="Pepdidase_M14_N"/>
    <property type="match status" value="1"/>
</dbReference>
<feature type="active site" description="Proton donor/acceptor" evidence="11">
    <location>
        <position position="613"/>
    </location>
</feature>
<feature type="domain" description="Peptidase M14" evidence="13">
    <location>
        <begin position="341"/>
        <end position="649"/>
    </location>
</feature>
<feature type="region of interest" description="Disordered" evidence="12">
    <location>
        <begin position="381"/>
        <end position="420"/>
    </location>
</feature>
<evidence type="ECO:0000256" key="4">
    <source>
        <dbReference type="ARBA" id="ARBA00022645"/>
    </source>
</evidence>
<proteinExistence type="inferred from homology"/>
<comment type="cofactor">
    <cofactor evidence="1">
        <name>Zn(2+)</name>
        <dbReference type="ChEBI" id="CHEBI:29105"/>
    </cofactor>
</comment>
<evidence type="ECO:0000313" key="15">
    <source>
        <dbReference type="RefSeq" id="XP_032805243.1"/>
    </source>
</evidence>
<feature type="compositionally biased region" description="Low complexity" evidence="12">
    <location>
        <begin position="1064"/>
        <end position="1078"/>
    </location>
</feature>
<reference evidence="15" key="1">
    <citation type="submission" date="2025-08" db="UniProtKB">
        <authorList>
            <consortium name="RefSeq"/>
        </authorList>
    </citation>
    <scope>IDENTIFICATION</scope>
    <source>
        <tissue evidence="15">Sperm</tissue>
    </source>
</reference>
<keyword evidence="6" id="KW-0479">Metal-binding</keyword>
<sequence length="1103" mass="119826">MHYEDAYESFMRQHLKHYGYYRGRSEDEEEARGVPLRGGLGGPNSGPPRSSTFPGSLADRSNEEGTRPPGRPSAGPRPPAPPPWRSTQLVLEEGAGAPRLREPLQGPAPSASALPAHAPRWPLDCQVVPERVTHIDWDPSEPEPLYEATGREHEPLCVGDESGEVVFEIEKASSERCFVSARIGGRRGPLVPPPAATRGEDDSTLLFESRFESGNLQKAVRVGEWEYELTLRSDLYTDKHTQWFYFRVGNTRAAPRRYRFTITNLGKPRSLYGAGLRPLLYSERDAAGPLALGWRRAGSEVRYYRTRTAAAGVAETRARYSLTWTFSFPHEGDECYWAHCYPYTYSRLAARLARIAADPRAARFCRTRVLCRSLAGNPVPVLTITSPAPPPPRLLDGPERGARDDGAEEEEGGGGSAERGARAALLGRAKRAVVVTARVHPGESNSSWVMEGLLDFLLGDSADARLLRDTFVFKVVPMLNPDGVLVGNYRCSLSGRDLNRNYRTALRDAFPPVWHLRAMVRRLLEKREVVMFCDLHGHSRRSNVFVYGCEGAAGSGHGPRGGQSGRVFPLMMSKNIPDKFSYESCRFKVQKSKEGTSRVFMWRMGIANSFTLETTFAGSTLGERKGTHFSVEDLKSVGYQLCDTLLDYCDPDQAKVELCEREVMERLRAQATERMRNLGKDRGGPWGLGLSDMESSESGSDSSQSDGLPTHLLALLPKMRVKRRRLKSRKERNRTRLGLLQAVGAVGALGSGFPPNAGPRRVGPRRGTTRPSGRALVEAAAEAAGEPVGRKEADKVHTQRYRRSGPATTVTAAVGGARGGAVAATVTQGPPGAQTSIPLAYVGSDPLAGVSTRALDATASAQTQAATPTLDPGHGDFCPTHGTLATQYLSGLLEEGWGLQWEGSGLSLRHVTRHMAPSSRRRMLLGGQLVLPVSMTTALPPTPRRPPRTAIRQHPLSFDPWLEEAGGFPSSGRLQRSREPLSLLPATQRPASVRMGPLSRTPRPLGAIGSGDAGTPERGRKQQQSKEPAAERAFAGRLSPTATREPGRGALVTVTGAPGLSGEAGQRAPRGATGAPAGDTEEPWWVDRTDGTAAEPRPHGRSS</sequence>
<dbReference type="FunFam" id="3.40.630.10:FF:000011">
    <property type="entry name" value="cytosolic carboxypeptidase 2 isoform X1"/>
    <property type="match status" value="1"/>
</dbReference>
<keyword evidence="7" id="KW-0378">Hydrolase</keyword>
<feature type="region of interest" description="Disordered" evidence="12">
    <location>
        <begin position="751"/>
        <end position="771"/>
    </location>
</feature>
<evidence type="ECO:0000259" key="13">
    <source>
        <dbReference type="PROSITE" id="PS52035"/>
    </source>
</evidence>
<dbReference type="GO" id="GO:0005829">
    <property type="term" value="C:cytosol"/>
    <property type="evidence" value="ECO:0007669"/>
    <property type="project" value="UniProtKB-SubCell"/>
</dbReference>
<accession>A0AAJ7STB4</accession>
<gene>
    <name evidence="15" type="primary">LOC116940061</name>
</gene>
<dbReference type="RefSeq" id="XP_032805243.1">
    <property type="nucleotide sequence ID" value="XM_032949352.1"/>
</dbReference>
<comment type="similarity">
    <text evidence="3 11">Belongs to the peptidase M14 family.</text>
</comment>
<dbReference type="GO" id="GO:0008270">
    <property type="term" value="F:zinc ion binding"/>
    <property type="evidence" value="ECO:0007669"/>
    <property type="project" value="InterPro"/>
</dbReference>
<evidence type="ECO:0000256" key="9">
    <source>
        <dbReference type="ARBA" id="ARBA00023049"/>
    </source>
</evidence>
<dbReference type="Pfam" id="PF00246">
    <property type="entry name" value="Peptidase_M14"/>
    <property type="match status" value="1"/>
</dbReference>
<evidence type="ECO:0000256" key="12">
    <source>
        <dbReference type="SAM" id="MobiDB-lite"/>
    </source>
</evidence>
<dbReference type="PANTHER" id="PTHR12756:SF45">
    <property type="entry name" value="CYTOSOLIC CARBOXYPEPTIDASE NNA1"/>
    <property type="match status" value="1"/>
</dbReference>
<feature type="region of interest" description="Disordered" evidence="12">
    <location>
        <begin position="784"/>
        <end position="807"/>
    </location>
</feature>
<feature type="compositionally biased region" description="Basic and acidic residues" evidence="12">
    <location>
        <begin position="788"/>
        <end position="797"/>
    </location>
</feature>
<dbReference type="SUPFAM" id="SSF53187">
    <property type="entry name" value="Zn-dependent exopeptidases"/>
    <property type="match status" value="1"/>
</dbReference>
<evidence type="ECO:0000313" key="14">
    <source>
        <dbReference type="Proteomes" id="UP001318040"/>
    </source>
</evidence>
<feature type="compositionally biased region" description="Basic and acidic residues" evidence="12">
    <location>
        <begin position="396"/>
        <end position="405"/>
    </location>
</feature>
<evidence type="ECO:0000256" key="3">
    <source>
        <dbReference type="ARBA" id="ARBA00005988"/>
    </source>
</evidence>
<dbReference type="KEGG" id="pmrn:116940061"/>
<keyword evidence="14" id="KW-1185">Reference proteome</keyword>